<dbReference type="EMBL" id="CP007456">
    <property type="protein sequence ID" value="AIZ14087.1"/>
    <property type="molecule type" value="Genomic_DNA"/>
</dbReference>
<dbReference type="InterPro" id="IPR004556">
    <property type="entry name" value="HemK-like"/>
</dbReference>
<dbReference type="GO" id="GO:0032259">
    <property type="term" value="P:methylation"/>
    <property type="evidence" value="ECO:0007669"/>
    <property type="project" value="UniProtKB-KW"/>
</dbReference>
<sequence>MATVFETVRSSAAILSAAGVDTPEHDVKLLLAEAFHVDLRDVDKAMLMGDDVEHLNSALTSVSPESDIHNAPEGMCVSDSSESGVWTNAKTTGNTVAAAMERFHSMVDRRSKREPLQHITGHAPFRYLDLKVGPGVFIPRPETELVVQEGIEWTTRHGMYRAKVVDLCAGSGAIGLAFATEVPGSEVWAVEKSERTAQWTRRNLDETTKRYPAIAGNYHLEIADATQMPTLNQLDGTIDIVLTNPPYVPLFDIPVQPEVRDYDPDLALYGGSADGTLIPERIISRASKLLKPGGLMVMEHDVTQGERLAAFARTCDFVDVVVHNDYTGRPRYLTAEKQEIV</sequence>
<evidence type="ECO:0000259" key="4">
    <source>
        <dbReference type="Pfam" id="PF17827"/>
    </source>
</evidence>
<dbReference type="InterPro" id="IPR019874">
    <property type="entry name" value="RF_methyltr_PrmC"/>
</dbReference>
<dbReference type="Pfam" id="PF17827">
    <property type="entry name" value="PrmC_N"/>
    <property type="match status" value="1"/>
</dbReference>
<evidence type="ECO:0000256" key="1">
    <source>
        <dbReference type="ARBA" id="ARBA00022603"/>
    </source>
</evidence>
<dbReference type="Pfam" id="PF03602">
    <property type="entry name" value="Cons_hypoth95"/>
    <property type="match status" value="1"/>
</dbReference>
<dbReference type="HOGENOM" id="CLU_018398_4_0_11"/>
<dbReference type="InterPro" id="IPR029063">
    <property type="entry name" value="SAM-dependent_MTases_sf"/>
</dbReference>
<proteinExistence type="predicted"/>
<dbReference type="NCBIfam" id="TIGR00536">
    <property type="entry name" value="hemK_fam"/>
    <property type="match status" value="1"/>
</dbReference>
<organism evidence="5 6">
    <name type="scientific">Bifidobacterium catenulatum PV20-2</name>
    <dbReference type="NCBI Taxonomy" id="1447716"/>
    <lineage>
        <taxon>Bacteria</taxon>
        <taxon>Bacillati</taxon>
        <taxon>Actinomycetota</taxon>
        <taxon>Actinomycetes</taxon>
        <taxon>Bifidobacteriales</taxon>
        <taxon>Bifidobacteriaceae</taxon>
        <taxon>Bifidobacterium</taxon>
    </lineage>
</organism>
<dbReference type="Gene3D" id="3.40.50.150">
    <property type="entry name" value="Vaccinia Virus protein VP39"/>
    <property type="match status" value="1"/>
</dbReference>
<dbReference type="InterPro" id="IPR050320">
    <property type="entry name" value="N5-glutamine_MTase"/>
</dbReference>
<dbReference type="OrthoDB" id="9800643at2"/>
<accession>A0A0A7I1A4</accession>
<dbReference type="KEGG" id="bka:AH68_02460"/>
<evidence type="ECO:0000256" key="3">
    <source>
        <dbReference type="ARBA" id="ARBA00022691"/>
    </source>
</evidence>
<dbReference type="CDD" id="cd02440">
    <property type="entry name" value="AdoMet_MTases"/>
    <property type="match status" value="1"/>
</dbReference>
<dbReference type="RefSeq" id="WP_039197324.1">
    <property type="nucleotide sequence ID" value="NZ_CP007456.1"/>
</dbReference>
<dbReference type="SUPFAM" id="SSF53335">
    <property type="entry name" value="S-adenosyl-L-methionine-dependent methyltransferases"/>
    <property type="match status" value="1"/>
</dbReference>
<reference evidence="5 6" key="1">
    <citation type="journal article" date="2015" name="Genome Announc.">
        <title>Complete and Assembled Genome Sequence of Bifidobacterium kashiwanohense PV20-2, Isolated from the Feces of an Anemic Kenyan Infant.</title>
        <authorList>
            <person name="Vazquez-Gutierrez P."/>
            <person name="Lacroix C."/>
            <person name="Chassard C."/>
            <person name="Klumpp J."/>
            <person name="Jans C."/>
            <person name="Stevens M.J."/>
        </authorList>
    </citation>
    <scope>NUCLEOTIDE SEQUENCE [LARGE SCALE GENOMIC DNA]</scope>
    <source>
        <strain evidence="5 6">PV20-2</strain>
    </source>
</reference>
<evidence type="ECO:0000313" key="6">
    <source>
        <dbReference type="Proteomes" id="UP000030625"/>
    </source>
</evidence>
<keyword evidence="3" id="KW-0949">S-adenosyl-L-methionine</keyword>
<name>A0A0A7I1A4_9BIFI</name>
<keyword evidence="1 5" id="KW-0489">Methyltransferase</keyword>
<dbReference type="PANTHER" id="PTHR18895:SF74">
    <property type="entry name" value="MTRF1L RELEASE FACTOR GLUTAMINE METHYLTRANSFERASE"/>
    <property type="match status" value="1"/>
</dbReference>
<keyword evidence="2 5" id="KW-0808">Transferase</keyword>
<dbReference type="Proteomes" id="UP000030625">
    <property type="component" value="Chromosome"/>
</dbReference>
<feature type="domain" description="Release factor glutamine methyltransferase N-terminal" evidence="4">
    <location>
        <begin position="98"/>
        <end position="121"/>
    </location>
</feature>
<dbReference type="NCBIfam" id="TIGR03534">
    <property type="entry name" value="RF_mod_PrmC"/>
    <property type="match status" value="1"/>
</dbReference>
<dbReference type="PROSITE" id="PS00092">
    <property type="entry name" value="N6_MTASE"/>
    <property type="match status" value="1"/>
</dbReference>
<evidence type="ECO:0000256" key="2">
    <source>
        <dbReference type="ARBA" id="ARBA00022679"/>
    </source>
</evidence>
<evidence type="ECO:0000313" key="5">
    <source>
        <dbReference type="EMBL" id="AIZ14087.1"/>
    </source>
</evidence>
<dbReference type="GO" id="GO:0003676">
    <property type="term" value="F:nucleic acid binding"/>
    <property type="evidence" value="ECO:0007669"/>
    <property type="project" value="InterPro"/>
</dbReference>
<dbReference type="AlphaFoldDB" id="A0A0A7I1A4"/>
<dbReference type="InterPro" id="IPR040758">
    <property type="entry name" value="PrmC_N"/>
</dbReference>
<dbReference type="Gene3D" id="1.10.8.10">
    <property type="entry name" value="DNA helicase RuvA subunit, C-terminal domain"/>
    <property type="match status" value="1"/>
</dbReference>
<dbReference type="GO" id="GO:0008276">
    <property type="term" value="F:protein methyltransferase activity"/>
    <property type="evidence" value="ECO:0007669"/>
    <property type="project" value="InterPro"/>
</dbReference>
<protein>
    <submittedName>
        <fullName evidence="5">SAM-dependent methyltransferase</fullName>
    </submittedName>
</protein>
<dbReference type="InterPro" id="IPR002052">
    <property type="entry name" value="DNA_methylase_N6_adenine_CS"/>
</dbReference>
<gene>
    <name evidence="5" type="ORF">AH68_02460</name>
</gene>
<dbReference type="PANTHER" id="PTHR18895">
    <property type="entry name" value="HEMK METHYLTRANSFERASE"/>
    <property type="match status" value="1"/>
</dbReference>
<dbReference type="STRING" id="1447716.AH68_02460"/>